<dbReference type="InterPro" id="IPR018376">
    <property type="entry name" value="Enoyl-CoA_hyd/isom_CS"/>
</dbReference>
<dbReference type="AlphaFoldDB" id="U3GVZ2"/>
<protein>
    <recommendedName>
        <fullName evidence="11">Enoyl-CoA hydratase</fullName>
    </recommendedName>
</protein>
<evidence type="ECO:0000313" key="10">
    <source>
        <dbReference type="Proteomes" id="UP000016943"/>
    </source>
</evidence>
<evidence type="ECO:0000313" key="9">
    <source>
        <dbReference type="EMBL" id="AGU14638.1"/>
    </source>
</evidence>
<proteinExistence type="inferred from homology"/>
<dbReference type="eggNOG" id="COG1024">
    <property type="taxonomic scope" value="Bacteria"/>
</dbReference>
<dbReference type="CDD" id="cd06558">
    <property type="entry name" value="crotonase-like"/>
    <property type="match status" value="1"/>
</dbReference>
<dbReference type="PANTHER" id="PTHR11941:SF169">
    <property type="entry name" value="(7AS)-7A-METHYL-1,5-DIOXO-2,3,5,6,7,7A-HEXAHYDRO-1H-INDENE-CARBOXYL-COA HYDROLASE"/>
    <property type="match status" value="1"/>
</dbReference>
<dbReference type="Pfam" id="PF00378">
    <property type="entry name" value="ECH_1"/>
    <property type="match status" value="1"/>
</dbReference>
<evidence type="ECO:0000256" key="7">
    <source>
        <dbReference type="ARBA" id="ARBA00023717"/>
    </source>
</evidence>
<dbReference type="PANTHER" id="PTHR11941">
    <property type="entry name" value="ENOYL-COA HYDRATASE-RELATED"/>
    <property type="match status" value="1"/>
</dbReference>
<dbReference type="SUPFAM" id="SSF52096">
    <property type="entry name" value="ClpP/crotonase"/>
    <property type="match status" value="1"/>
</dbReference>
<dbReference type="GO" id="GO:0004300">
    <property type="term" value="F:enoyl-CoA hydratase activity"/>
    <property type="evidence" value="ECO:0007669"/>
    <property type="project" value="UniProtKB-EC"/>
</dbReference>
<dbReference type="GO" id="GO:0006635">
    <property type="term" value="P:fatty acid beta-oxidation"/>
    <property type="evidence" value="ECO:0007669"/>
    <property type="project" value="TreeGrafter"/>
</dbReference>
<comment type="function">
    <text evidence="1">Could possibly oxidize fatty acids using specific components.</text>
</comment>
<keyword evidence="3" id="KW-0276">Fatty acid metabolism</keyword>
<dbReference type="GeneID" id="78249330"/>
<keyword evidence="5" id="KW-0456">Lyase</keyword>
<evidence type="ECO:0000256" key="6">
    <source>
        <dbReference type="ARBA" id="ARBA00023709"/>
    </source>
</evidence>
<accession>U3GVZ2</accession>
<comment type="catalytic activity">
    <reaction evidence="7">
        <text>a 4-saturated-(3S)-3-hydroxyacyl-CoA = a (3E)-enoyl-CoA + H2O</text>
        <dbReference type="Rhea" id="RHEA:20724"/>
        <dbReference type="ChEBI" id="CHEBI:15377"/>
        <dbReference type="ChEBI" id="CHEBI:58521"/>
        <dbReference type="ChEBI" id="CHEBI:137480"/>
        <dbReference type="EC" id="4.2.1.17"/>
    </reaction>
</comment>
<evidence type="ECO:0008006" key="11">
    <source>
        <dbReference type="Google" id="ProtNLM"/>
    </source>
</evidence>
<dbReference type="HOGENOM" id="CLU_009834_7_2_11"/>
<reference evidence="9 10" key="1">
    <citation type="journal article" date="2013" name="Genome Announc.">
        <title>Whole-Genome Sequence of the Clinical Strain Corynebacterium argentoratense DSM 44202, Isolated from a Human Throat Specimen.</title>
        <authorList>
            <person name="Bomholt C."/>
            <person name="Glaub A."/>
            <person name="Gravermann K."/>
            <person name="Albersmeier A."/>
            <person name="Brinkrolf K."/>
            <person name="Ruckert C."/>
            <person name="Tauch A."/>
        </authorList>
    </citation>
    <scope>NUCLEOTIDE SEQUENCE [LARGE SCALE GENOMIC DNA]</scope>
    <source>
        <strain evidence="9">DSM 44202</strain>
    </source>
</reference>
<comment type="similarity">
    <text evidence="2 8">Belongs to the enoyl-CoA hydratase/isomerase family.</text>
</comment>
<dbReference type="PATRIC" id="fig|1348662.3.peg.472"/>
<evidence type="ECO:0000256" key="8">
    <source>
        <dbReference type="RuleBase" id="RU003707"/>
    </source>
</evidence>
<evidence type="ECO:0000256" key="5">
    <source>
        <dbReference type="ARBA" id="ARBA00023239"/>
    </source>
</evidence>
<dbReference type="PROSITE" id="PS00166">
    <property type="entry name" value="ENOYL_COA_HYDRATASE"/>
    <property type="match status" value="1"/>
</dbReference>
<keyword evidence="10" id="KW-1185">Reference proteome</keyword>
<dbReference type="KEGG" id="caz:CARG_02380"/>
<dbReference type="Proteomes" id="UP000016943">
    <property type="component" value="Chromosome"/>
</dbReference>
<evidence type="ECO:0000256" key="3">
    <source>
        <dbReference type="ARBA" id="ARBA00022832"/>
    </source>
</evidence>
<dbReference type="EMBL" id="CP006365">
    <property type="protein sequence ID" value="AGU14638.1"/>
    <property type="molecule type" value="Genomic_DNA"/>
</dbReference>
<sequence length="274" mass="29661">MTVSPADTHEAFKTTLLEMTSEILRIELDGFVAVSTMTRPDKRNALNEAACNALADLLEAIGQHDEQHPVDPPVRAVLIRGEGPAFCAGADLSGSVYGDTFHAALHRMLRAVVHCPYPVIADVQGPAVGAGTQLSLACDLRVVGERGWFMVPPAKLGFALDNWTLRRSEHLLGGAWTRSVMLSGARVDQQQARISGFASEVGDADQALSFAHDVASAAPLSVKHLKSVLNRTDYGFEFADPEHQQGYEECWASQDAADARRARAEKRPAVFRGM</sequence>
<dbReference type="Gene3D" id="3.90.226.10">
    <property type="entry name" value="2-enoyl-CoA Hydratase, Chain A, domain 1"/>
    <property type="match status" value="1"/>
</dbReference>
<keyword evidence="4" id="KW-0443">Lipid metabolism</keyword>
<dbReference type="STRING" id="1348662.CARG_02380"/>
<dbReference type="NCBIfam" id="NF005891">
    <property type="entry name" value="PRK07854.1"/>
    <property type="match status" value="1"/>
</dbReference>
<evidence type="ECO:0000256" key="2">
    <source>
        <dbReference type="ARBA" id="ARBA00005254"/>
    </source>
</evidence>
<evidence type="ECO:0000256" key="4">
    <source>
        <dbReference type="ARBA" id="ARBA00023098"/>
    </source>
</evidence>
<comment type="catalytic activity">
    <reaction evidence="6">
        <text>a (3S)-3-hydroxyacyl-CoA = a (2E)-enoyl-CoA + H2O</text>
        <dbReference type="Rhea" id="RHEA:16105"/>
        <dbReference type="ChEBI" id="CHEBI:15377"/>
        <dbReference type="ChEBI" id="CHEBI:57318"/>
        <dbReference type="ChEBI" id="CHEBI:58856"/>
        <dbReference type="EC" id="4.2.1.17"/>
    </reaction>
</comment>
<dbReference type="InterPro" id="IPR001753">
    <property type="entry name" value="Enoyl-CoA_hydra/iso"/>
</dbReference>
<gene>
    <name evidence="9" type="ORF">CARG_02380</name>
</gene>
<organism evidence="9 10">
    <name type="scientific">Corynebacterium argentoratense DSM 44202</name>
    <dbReference type="NCBI Taxonomy" id="1348662"/>
    <lineage>
        <taxon>Bacteria</taxon>
        <taxon>Bacillati</taxon>
        <taxon>Actinomycetota</taxon>
        <taxon>Actinomycetes</taxon>
        <taxon>Mycobacteriales</taxon>
        <taxon>Corynebacteriaceae</taxon>
        <taxon>Corynebacterium</taxon>
    </lineage>
</organism>
<name>U3GVZ2_9CORY</name>
<evidence type="ECO:0000256" key="1">
    <source>
        <dbReference type="ARBA" id="ARBA00002994"/>
    </source>
</evidence>
<dbReference type="RefSeq" id="WP_020975780.1">
    <property type="nucleotide sequence ID" value="NC_022198.1"/>
</dbReference>
<dbReference type="InterPro" id="IPR029045">
    <property type="entry name" value="ClpP/crotonase-like_dom_sf"/>
</dbReference>